<evidence type="ECO:0000313" key="2">
    <source>
        <dbReference type="EMBL" id="MBC5660273.1"/>
    </source>
</evidence>
<gene>
    <name evidence="2" type="ORF">H8S44_10865</name>
</gene>
<dbReference type="Pfam" id="PF04071">
    <property type="entry name" value="zf-like"/>
    <property type="match status" value="1"/>
</dbReference>
<proteinExistence type="predicted"/>
<comment type="caution">
    <text evidence="2">The sequence shown here is derived from an EMBL/GenBank/DDBJ whole genome shotgun (WGS) entry which is preliminary data.</text>
</comment>
<accession>A0A923LCZ1</accession>
<organism evidence="2 3">
    <name type="scientific">Anaerosacchariphilus hominis</name>
    <dbReference type="NCBI Taxonomy" id="2763017"/>
    <lineage>
        <taxon>Bacteria</taxon>
        <taxon>Bacillati</taxon>
        <taxon>Bacillota</taxon>
        <taxon>Clostridia</taxon>
        <taxon>Lachnospirales</taxon>
        <taxon>Lachnospiraceae</taxon>
        <taxon>Anaerosacchariphilus</taxon>
    </lineage>
</organism>
<feature type="domain" description="Cysteine-rich small" evidence="1">
    <location>
        <begin position="5"/>
        <end position="75"/>
    </location>
</feature>
<evidence type="ECO:0000313" key="3">
    <source>
        <dbReference type="Proteomes" id="UP000649345"/>
    </source>
</evidence>
<evidence type="ECO:0000259" key="1">
    <source>
        <dbReference type="Pfam" id="PF04071"/>
    </source>
</evidence>
<dbReference type="AlphaFoldDB" id="A0A923LCZ1"/>
<dbReference type="EMBL" id="JACOOR010000006">
    <property type="protein sequence ID" value="MBC5660273.1"/>
    <property type="molecule type" value="Genomic_DNA"/>
</dbReference>
<dbReference type="RefSeq" id="WP_186872489.1">
    <property type="nucleotide sequence ID" value="NZ_JACOOR010000006.1"/>
</dbReference>
<reference evidence="2" key="1">
    <citation type="submission" date="2020-08" db="EMBL/GenBank/DDBJ databases">
        <title>Genome public.</title>
        <authorList>
            <person name="Liu C."/>
            <person name="Sun Q."/>
        </authorList>
    </citation>
    <scope>NUCLEOTIDE SEQUENCE</scope>
    <source>
        <strain evidence="2">NSJ-68</strain>
    </source>
</reference>
<dbReference type="Proteomes" id="UP000649345">
    <property type="component" value="Unassembled WGS sequence"/>
</dbReference>
<name>A0A923LCZ1_9FIRM</name>
<sequence>MKNSYRFFKNDSCEFYPCHKGIEEINCLFCYCPFYLAPKCPGKPEHLSWNGKTIKDCSNCVYPHKPENYEHIMKWLSGQGQAE</sequence>
<protein>
    <submittedName>
        <fullName evidence="2">Metal-binding protein</fullName>
    </submittedName>
</protein>
<keyword evidence="3" id="KW-1185">Reference proteome</keyword>
<dbReference type="InterPro" id="IPR007212">
    <property type="entry name" value="Zf-like"/>
</dbReference>